<keyword evidence="4" id="KW-1185">Reference proteome</keyword>
<comment type="similarity">
    <text evidence="1">Belongs to the eukaryotic ATPase epsilon family.</text>
</comment>
<evidence type="ECO:0000313" key="3">
    <source>
        <dbReference type="EMBL" id="RTG85238.1"/>
    </source>
</evidence>
<gene>
    <name evidence="2" type="ORF">DC041_0013154</name>
    <name evidence="3" type="ORF">DC041_0013155</name>
</gene>
<dbReference type="STRING" id="6184.A0A430QC60"/>
<dbReference type="Gene3D" id="1.10.1620.20">
    <property type="entry name" value="ATP synthase, F1 complex, epsilon subunit superfamily, mitochondrial"/>
    <property type="match status" value="1"/>
</dbReference>
<dbReference type="PANTHER" id="PTHR12448">
    <property type="entry name" value="ATP SYNTHASE EPSILON CHAIN, MITOCHONDRIAL"/>
    <property type="match status" value="1"/>
</dbReference>
<evidence type="ECO:0000313" key="4">
    <source>
        <dbReference type="Proteomes" id="UP000290809"/>
    </source>
</evidence>
<dbReference type="InterPro" id="IPR036742">
    <property type="entry name" value="ATP_synth_F1_esu_sf_mt"/>
</dbReference>
<dbReference type="PANTHER" id="PTHR12448:SF0">
    <property type="entry name" value="ATP SYNTHASE SUBUNIT EPSILON, MITOCHONDRIAL"/>
    <property type="match status" value="1"/>
</dbReference>
<dbReference type="InterPro" id="IPR006721">
    <property type="entry name" value="ATP_synth_F1_esu_mt"/>
</dbReference>
<dbReference type="GO" id="GO:0005743">
    <property type="term" value="C:mitochondrial inner membrane"/>
    <property type="evidence" value="ECO:0007669"/>
    <property type="project" value="InterPro"/>
</dbReference>
<dbReference type="GO" id="GO:0042776">
    <property type="term" value="P:proton motive force-driven mitochondrial ATP synthesis"/>
    <property type="evidence" value="ECO:0007669"/>
    <property type="project" value="TreeGrafter"/>
</dbReference>
<feature type="non-terminal residue" evidence="2">
    <location>
        <position position="1"/>
    </location>
</feature>
<accession>A0A430QC60</accession>
<sequence length="79" mass="8924">VTSSSYIRYSSICAKAVRECLKSEHKVDASKRVGKHVKVTNWKDGKPISIRSYFKSLIFRKCGVRDGVYGYDSNIYVGS</sequence>
<dbReference type="Pfam" id="PF04627">
    <property type="entry name" value="ATP-synt_Eps"/>
    <property type="match status" value="1"/>
</dbReference>
<dbReference type="GO" id="GO:0045259">
    <property type="term" value="C:proton-transporting ATP synthase complex"/>
    <property type="evidence" value="ECO:0007669"/>
    <property type="project" value="InterPro"/>
</dbReference>
<protein>
    <submittedName>
        <fullName evidence="2">F-type H+-transporting ATPase subunit epsilon</fullName>
    </submittedName>
</protein>
<proteinExistence type="inferred from homology"/>
<reference evidence="2 4" key="1">
    <citation type="journal article" date="2019" name="PLoS Pathog.">
        <title>Genome sequence of the bovine parasite Schistosoma bovis Tanzania.</title>
        <authorList>
            <person name="Oey H."/>
            <person name="Zakrzewski M."/>
            <person name="Gobert G."/>
            <person name="Gravermann K."/>
            <person name="Stoye J."/>
            <person name="Jones M."/>
            <person name="Mcmanus D."/>
            <person name="Krause L."/>
        </authorList>
    </citation>
    <scope>NUCLEOTIDE SEQUENCE [LARGE SCALE GENOMIC DNA]</scope>
    <source>
        <strain evidence="2 4">TAN1997</strain>
    </source>
</reference>
<dbReference type="AlphaFoldDB" id="A0A430QC60"/>
<dbReference type="SUPFAM" id="SSF48690">
    <property type="entry name" value="Epsilon subunit of mitochondrial F1F0-ATP synthase"/>
    <property type="match status" value="1"/>
</dbReference>
<evidence type="ECO:0000313" key="2">
    <source>
        <dbReference type="EMBL" id="RTG85236.1"/>
    </source>
</evidence>
<dbReference type="EMBL" id="QMKO01002013">
    <property type="protein sequence ID" value="RTG85236.1"/>
    <property type="molecule type" value="Genomic_DNA"/>
</dbReference>
<comment type="caution">
    <text evidence="2">The sequence shown here is derived from an EMBL/GenBank/DDBJ whole genome shotgun (WGS) entry which is preliminary data.</text>
</comment>
<dbReference type="Proteomes" id="UP000290809">
    <property type="component" value="Unassembled WGS sequence"/>
</dbReference>
<evidence type="ECO:0000256" key="1">
    <source>
        <dbReference type="ARBA" id="ARBA00009502"/>
    </source>
</evidence>
<dbReference type="GO" id="GO:0046933">
    <property type="term" value="F:proton-transporting ATP synthase activity, rotational mechanism"/>
    <property type="evidence" value="ECO:0007669"/>
    <property type="project" value="InterPro"/>
</dbReference>
<name>A0A430QC60_SCHBO</name>
<dbReference type="CDD" id="cd12153">
    <property type="entry name" value="F1-ATPase_epsilon"/>
    <property type="match status" value="1"/>
</dbReference>
<organism evidence="2 4">
    <name type="scientific">Schistosoma bovis</name>
    <name type="common">Blood fluke</name>
    <dbReference type="NCBI Taxonomy" id="6184"/>
    <lineage>
        <taxon>Eukaryota</taxon>
        <taxon>Metazoa</taxon>
        <taxon>Spiralia</taxon>
        <taxon>Lophotrochozoa</taxon>
        <taxon>Platyhelminthes</taxon>
        <taxon>Trematoda</taxon>
        <taxon>Digenea</taxon>
        <taxon>Strigeidida</taxon>
        <taxon>Schistosomatoidea</taxon>
        <taxon>Schistosomatidae</taxon>
        <taxon>Schistosoma</taxon>
    </lineage>
</organism>
<dbReference type="EMBL" id="QMKO01002013">
    <property type="protein sequence ID" value="RTG85238.1"/>
    <property type="molecule type" value="Genomic_DNA"/>
</dbReference>